<name>A0A8S2VI99_9BILA</name>
<dbReference type="AlphaFoldDB" id="A0A8S2VI99"/>
<dbReference type="PANTHER" id="PTHR45670:SF1">
    <property type="entry name" value="E3 UBIQUITIN-PROTEIN LIGASE HECTD1"/>
    <property type="match status" value="1"/>
</dbReference>
<reference evidence="3" key="1">
    <citation type="submission" date="2021-02" db="EMBL/GenBank/DDBJ databases">
        <authorList>
            <person name="Nowell W R."/>
        </authorList>
    </citation>
    <scope>NUCLEOTIDE SEQUENCE</scope>
</reference>
<dbReference type="EC" id="2.3.2.26" evidence="2"/>
<gene>
    <name evidence="3" type="ORF">SMN809_LOCUS30188</name>
    <name evidence="4" type="ORF">SMN809_LOCUS30234</name>
</gene>
<organism evidence="3 5">
    <name type="scientific">Rotaria magnacalcarata</name>
    <dbReference type="NCBI Taxonomy" id="392030"/>
    <lineage>
        <taxon>Eukaryota</taxon>
        <taxon>Metazoa</taxon>
        <taxon>Spiralia</taxon>
        <taxon>Gnathifera</taxon>
        <taxon>Rotifera</taxon>
        <taxon>Eurotatoria</taxon>
        <taxon>Bdelloidea</taxon>
        <taxon>Philodinida</taxon>
        <taxon>Philodinidae</taxon>
        <taxon>Rotaria</taxon>
    </lineage>
</organism>
<evidence type="ECO:0000256" key="2">
    <source>
        <dbReference type="RuleBase" id="RU369009"/>
    </source>
</evidence>
<comment type="caution">
    <text evidence="3">The sequence shown here is derived from an EMBL/GenBank/DDBJ whole genome shotgun (WGS) entry which is preliminary data.</text>
</comment>
<protein>
    <recommendedName>
        <fullName evidence="2">E3 ubiquitin-protein ligase</fullName>
        <ecNumber evidence="2">2.3.2.26</ecNumber>
    </recommendedName>
</protein>
<evidence type="ECO:0000313" key="3">
    <source>
        <dbReference type="EMBL" id="CAF4395193.1"/>
    </source>
</evidence>
<dbReference type="InterPro" id="IPR045322">
    <property type="entry name" value="HECTD1/TRIP12-like"/>
</dbReference>
<dbReference type="GO" id="GO:0043161">
    <property type="term" value="P:proteasome-mediated ubiquitin-dependent protein catabolic process"/>
    <property type="evidence" value="ECO:0007669"/>
    <property type="project" value="TreeGrafter"/>
</dbReference>
<comment type="function">
    <text evidence="2">E3 ubiquitin-protein ligase which accepts ubiquitin from an E2 ubiquitin-conjugating enzyme in the form of a thioester and then directly transfers the ubiquitin to targeted substrates.</text>
</comment>
<dbReference type="GO" id="GO:0000209">
    <property type="term" value="P:protein polyubiquitination"/>
    <property type="evidence" value="ECO:0007669"/>
    <property type="project" value="TreeGrafter"/>
</dbReference>
<accession>A0A8S2VI99</accession>
<evidence type="ECO:0000313" key="4">
    <source>
        <dbReference type="EMBL" id="CAF4396251.1"/>
    </source>
</evidence>
<evidence type="ECO:0000256" key="1">
    <source>
        <dbReference type="ARBA" id="ARBA00022679"/>
    </source>
</evidence>
<proteinExistence type="inferred from homology"/>
<keyword evidence="1 2" id="KW-0808">Transferase</keyword>
<comment type="catalytic activity">
    <reaction evidence="2">
        <text>S-ubiquitinyl-[E2 ubiquitin-conjugating enzyme]-L-cysteine + [acceptor protein]-L-lysine = [E2 ubiquitin-conjugating enzyme]-L-cysteine + N(6)-ubiquitinyl-[acceptor protein]-L-lysine.</text>
        <dbReference type="EC" id="2.3.2.26"/>
    </reaction>
</comment>
<comment type="pathway">
    <text evidence="2">Protein modification; protein ubiquitination.</text>
</comment>
<dbReference type="EMBL" id="CAJOBI010056265">
    <property type="protein sequence ID" value="CAF4395193.1"/>
    <property type="molecule type" value="Genomic_DNA"/>
</dbReference>
<dbReference type="GO" id="GO:0016607">
    <property type="term" value="C:nuclear speck"/>
    <property type="evidence" value="ECO:0007669"/>
    <property type="project" value="TreeGrafter"/>
</dbReference>
<dbReference type="EMBL" id="CAJOBI010056492">
    <property type="protein sequence ID" value="CAF4396251.1"/>
    <property type="molecule type" value="Genomic_DNA"/>
</dbReference>
<sequence length="78" mass="8810">MSNEDTLPGFQFRALYPPLRDCLADENEANAEIALTACRALTYLMEALPRSAIQVVEATPIFLNKVKFFFLPIFCLLL</sequence>
<evidence type="ECO:0000313" key="5">
    <source>
        <dbReference type="Proteomes" id="UP000676336"/>
    </source>
</evidence>
<comment type="similarity">
    <text evidence="2">Belongs to the UPL family. K-HECT subfamily.</text>
</comment>
<keyword evidence="2" id="KW-0833">Ubl conjugation pathway</keyword>
<dbReference type="GO" id="GO:0061630">
    <property type="term" value="F:ubiquitin protein ligase activity"/>
    <property type="evidence" value="ECO:0007669"/>
    <property type="project" value="UniProtKB-UniRule"/>
</dbReference>
<dbReference type="PANTHER" id="PTHR45670">
    <property type="entry name" value="E3 UBIQUITIN-PROTEIN LIGASE TRIP12"/>
    <property type="match status" value="1"/>
</dbReference>
<dbReference type="Proteomes" id="UP000676336">
    <property type="component" value="Unassembled WGS sequence"/>
</dbReference>